<keyword evidence="2" id="KW-0472">Membrane</keyword>
<feature type="transmembrane region" description="Helical" evidence="2">
    <location>
        <begin position="97"/>
        <end position="121"/>
    </location>
</feature>
<gene>
    <name evidence="3" type="ORF">B0J11DRAFT_42722</name>
</gene>
<keyword evidence="4" id="KW-1185">Reference proteome</keyword>
<name>A0A9P9J2Z4_9PLEO</name>
<evidence type="ECO:0000256" key="2">
    <source>
        <dbReference type="SAM" id="Phobius"/>
    </source>
</evidence>
<feature type="region of interest" description="Disordered" evidence="1">
    <location>
        <begin position="476"/>
        <end position="570"/>
    </location>
</feature>
<dbReference type="OrthoDB" id="3357002at2759"/>
<dbReference type="PANTHER" id="PTHR35184">
    <property type="entry name" value="YALI0C10208P"/>
    <property type="match status" value="1"/>
</dbReference>
<comment type="caution">
    <text evidence="3">The sequence shown here is derived from an EMBL/GenBank/DDBJ whole genome shotgun (WGS) entry which is preliminary data.</text>
</comment>
<protein>
    <submittedName>
        <fullName evidence="3">Uncharacterized protein</fullName>
    </submittedName>
</protein>
<dbReference type="Pfam" id="PF11309">
    <property type="entry name" value="DUF3112"/>
    <property type="match status" value="1"/>
</dbReference>
<feature type="compositionally biased region" description="Basic and acidic residues" evidence="1">
    <location>
        <begin position="620"/>
        <end position="642"/>
    </location>
</feature>
<evidence type="ECO:0000256" key="1">
    <source>
        <dbReference type="SAM" id="MobiDB-lite"/>
    </source>
</evidence>
<proteinExistence type="predicted"/>
<feature type="compositionally biased region" description="Basic and acidic residues" evidence="1">
    <location>
        <begin position="478"/>
        <end position="491"/>
    </location>
</feature>
<dbReference type="AlphaFoldDB" id="A0A9P9J2Z4"/>
<dbReference type="EMBL" id="JAGMWT010000001">
    <property type="protein sequence ID" value="KAH7139414.1"/>
    <property type="molecule type" value="Genomic_DNA"/>
</dbReference>
<dbReference type="Proteomes" id="UP000700596">
    <property type="component" value="Unassembled WGS sequence"/>
</dbReference>
<evidence type="ECO:0000313" key="3">
    <source>
        <dbReference type="EMBL" id="KAH7139414.1"/>
    </source>
</evidence>
<feature type="transmembrane region" description="Helical" evidence="2">
    <location>
        <begin position="36"/>
        <end position="57"/>
    </location>
</feature>
<sequence length="642" mass="72163">MSYSQGGQGPAQGHGKPPYAPRIASLGGLPDVMPDIPITATYLFLYIVFAIIHFKILKTNQKRGHKFAFSGALFGFCKVRIFTMSLRIAWACYDRNINLGIAATIFVYVGTIILYIVNWFFTQRVVRAQHGRWGWSKPYRIFHRAALGCLIACLLMLIVAAIQQFFTVESTVLRIDRTLQLTGQTYFSAFTFAPIILVFLSLTFPRRKTEKFGAGRFRNNIVILLIGATVLSIGQIFRCVTMWLPPVALRGPRGPQEPPWYFSRTCFYLFNFTTEILVVMFYAIVRVDLRFHILDGSKGPGDYAKGRRESQYRVGIMGDEKKLKRASAQGLDGIHQSNSSNDTLHEYEASLFDDTRTLADSLRYPSSVLEVDSKTGNWKIKRISSLHSDRWSDGSEPSLWSPDRDTYIEHDAPPVPQLPNNWPLRESQMPRDSVAVLEHQNRSSRGHSAHGSIEIPGHEMNRVDMSNAIADAISKLEANSESRKRSRKDGPPDYDAINATSIRSGVETPYKKAFFPGSDRPRKHLYSPSSPRAPASDLPKKHDYSSTAQKSEAAKPLNSNRSSSSPLSSNQLQFLPLTEAPMQATRHMSLTSTATHPSIDTNEEAIQEFARFSDETPQQRSEDESSKGQKDPRNTDRGKGKQ</sequence>
<dbReference type="InterPro" id="IPR021460">
    <property type="entry name" value="DUF3112"/>
</dbReference>
<evidence type="ECO:0000313" key="4">
    <source>
        <dbReference type="Proteomes" id="UP000700596"/>
    </source>
</evidence>
<feature type="transmembrane region" description="Helical" evidence="2">
    <location>
        <begin position="69"/>
        <end position="91"/>
    </location>
</feature>
<accession>A0A9P9J2Z4</accession>
<dbReference type="PANTHER" id="PTHR35184:SF1">
    <property type="entry name" value="INTEGRAL MEMBRANE PROTEIN"/>
    <property type="match status" value="1"/>
</dbReference>
<keyword evidence="2" id="KW-0812">Transmembrane</keyword>
<keyword evidence="2" id="KW-1133">Transmembrane helix</keyword>
<feature type="transmembrane region" description="Helical" evidence="2">
    <location>
        <begin position="267"/>
        <end position="285"/>
    </location>
</feature>
<feature type="region of interest" description="Disordered" evidence="1">
    <location>
        <begin position="438"/>
        <end position="462"/>
    </location>
</feature>
<feature type="region of interest" description="Disordered" evidence="1">
    <location>
        <begin position="588"/>
        <end position="642"/>
    </location>
</feature>
<feature type="compositionally biased region" description="Polar residues" evidence="1">
    <location>
        <begin position="588"/>
        <end position="600"/>
    </location>
</feature>
<feature type="transmembrane region" description="Helical" evidence="2">
    <location>
        <begin position="141"/>
        <end position="166"/>
    </location>
</feature>
<feature type="transmembrane region" description="Helical" evidence="2">
    <location>
        <begin position="186"/>
        <end position="205"/>
    </location>
</feature>
<organism evidence="3 4">
    <name type="scientific">Dendryphion nanum</name>
    <dbReference type="NCBI Taxonomy" id="256645"/>
    <lineage>
        <taxon>Eukaryota</taxon>
        <taxon>Fungi</taxon>
        <taxon>Dikarya</taxon>
        <taxon>Ascomycota</taxon>
        <taxon>Pezizomycotina</taxon>
        <taxon>Dothideomycetes</taxon>
        <taxon>Pleosporomycetidae</taxon>
        <taxon>Pleosporales</taxon>
        <taxon>Torulaceae</taxon>
        <taxon>Dendryphion</taxon>
    </lineage>
</organism>
<feature type="transmembrane region" description="Helical" evidence="2">
    <location>
        <begin position="217"/>
        <end position="237"/>
    </location>
</feature>
<reference evidence="3" key="1">
    <citation type="journal article" date="2021" name="Nat. Commun.">
        <title>Genetic determinants of endophytism in the Arabidopsis root mycobiome.</title>
        <authorList>
            <person name="Mesny F."/>
            <person name="Miyauchi S."/>
            <person name="Thiergart T."/>
            <person name="Pickel B."/>
            <person name="Atanasova L."/>
            <person name="Karlsson M."/>
            <person name="Huettel B."/>
            <person name="Barry K.W."/>
            <person name="Haridas S."/>
            <person name="Chen C."/>
            <person name="Bauer D."/>
            <person name="Andreopoulos W."/>
            <person name="Pangilinan J."/>
            <person name="LaButti K."/>
            <person name="Riley R."/>
            <person name="Lipzen A."/>
            <person name="Clum A."/>
            <person name="Drula E."/>
            <person name="Henrissat B."/>
            <person name="Kohler A."/>
            <person name="Grigoriev I.V."/>
            <person name="Martin F.M."/>
            <person name="Hacquard S."/>
        </authorList>
    </citation>
    <scope>NUCLEOTIDE SEQUENCE</scope>
    <source>
        <strain evidence="3">MPI-CAGE-CH-0243</strain>
    </source>
</reference>
<feature type="compositionally biased region" description="Low complexity" evidence="1">
    <location>
        <begin position="556"/>
        <end position="570"/>
    </location>
</feature>